<feature type="domain" description="RAP" evidence="2">
    <location>
        <begin position="502"/>
        <end position="562"/>
    </location>
</feature>
<feature type="region of interest" description="Disordered" evidence="1">
    <location>
        <begin position="51"/>
        <end position="76"/>
    </location>
</feature>
<dbReference type="PROSITE" id="PS51286">
    <property type="entry name" value="RAP"/>
    <property type="match status" value="1"/>
</dbReference>
<feature type="region of interest" description="Disordered" evidence="1">
    <location>
        <begin position="327"/>
        <end position="414"/>
    </location>
</feature>
<reference evidence="3" key="1">
    <citation type="submission" date="2021-01" db="EMBL/GenBank/DDBJ databases">
        <authorList>
            <person name="Corre E."/>
            <person name="Pelletier E."/>
            <person name="Niang G."/>
            <person name="Scheremetjew M."/>
            <person name="Finn R."/>
            <person name="Kale V."/>
            <person name="Holt S."/>
            <person name="Cochrane G."/>
            <person name="Meng A."/>
            <person name="Brown T."/>
            <person name="Cohen L."/>
        </authorList>
    </citation>
    <scope>NUCLEOTIDE SEQUENCE</scope>
    <source>
        <strain evidence="3">CCMP1320</strain>
    </source>
</reference>
<feature type="compositionally biased region" description="Low complexity" evidence="1">
    <location>
        <begin position="60"/>
        <end position="76"/>
    </location>
</feature>
<feature type="compositionally biased region" description="Polar residues" evidence="1">
    <location>
        <begin position="8"/>
        <end position="21"/>
    </location>
</feature>
<dbReference type="Pfam" id="PF08373">
    <property type="entry name" value="RAP"/>
    <property type="match status" value="1"/>
</dbReference>
<name>A0A7S3QVX0_DUNTE</name>
<dbReference type="InterPro" id="IPR013584">
    <property type="entry name" value="RAP"/>
</dbReference>
<evidence type="ECO:0000256" key="1">
    <source>
        <dbReference type="SAM" id="MobiDB-lite"/>
    </source>
</evidence>
<organism evidence="3">
    <name type="scientific">Dunaliella tertiolecta</name>
    <name type="common">Green alga</name>
    <dbReference type="NCBI Taxonomy" id="3047"/>
    <lineage>
        <taxon>Eukaryota</taxon>
        <taxon>Viridiplantae</taxon>
        <taxon>Chlorophyta</taxon>
        <taxon>core chlorophytes</taxon>
        <taxon>Chlorophyceae</taxon>
        <taxon>CS clade</taxon>
        <taxon>Chlamydomonadales</taxon>
        <taxon>Dunaliellaceae</taxon>
        <taxon>Dunaliella</taxon>
    </lineage>
</organism>
<feature type="region of interest" description="Disordered" evidence="1">
    <location>
        <begin position="270"/>
        <end position="308"/>
    </location>
</feature>
<feature type="compositionally biased region" description="Low complexity" evidence="1">
    <location>
        <begin position="278"/>
        <end position="291"/>
    </location>
</feature>
<feature type="compositionally biased region" description="Acidic residues" evidence="1">
    <location>
        <begin position="356"/>
        <end position="365"/>
    </location>
</feature>
<evidence type="ECO:0000259" key="2">
    <source>
        <dbReference type="PROSITE" id="PS51286"/>
    </source>
</evidence>
<sequence>MGEVRGDTQASRGQKQVSSSHAQASARSVSMALFALAVLWPVLLAEEHRQESRRSTSMRSHANSSSKSSAFSTSSSTQHASAHAACRNPTVAGVESSLQLSALALFGAASAYHPTHFSQPGLTQLQMAFMEVTESGLLSLEQLQEVGWLQPAAKLGSEVQPEGSPHPPTEAQDGGPPGVACGAAGALAPSIAADAVAGGQPPMAKVTTLGTTVPHDGSKGYIGATMQEQPPITSVVPRCGCAVAQAAAAAWQASQGADVELEYAFSLSSVDMSGSKSTIPTTSTPTINNNNNDDDANNNDNSNAGASWSTYPVTRASASNSADVCHLASPALQPGPSSDTSEADSAGRARDRESQDSAEDCDDSDVAGSADGPQSGGNDALRLAVSDGGTGAIGGSPSAESTSGAESRGDDGDVLLSADEQPWRLQVSRSQQEVVDVLRGMGFQGLQVEGPTQNQCMRVDIMLPSVDPALCAPFLAAGSSSGGNQTQEGHAAGSCPQAFGPVAIEFNGPDHYLAVPAYAPTGSTLLRRRQLQRHTKFVVSVPWWEWAARQSSGGEKEHYLAQLIMDGMKAESLAGTH</sequence>
<dbReference type="EMBL" id="HBIP01016563">
    <property type="protein sequence ID" value="CAE0494619.1"/>
    <property type="molecule type" value="Transcribed_RNA"/>
</dbReference>
<accession>A0A7S3QVX0</accession>
<evidence type="ECO:0000313" key="3">
    <source>
        <dbReference type="EMBL" id="CAE0494619.1"/>
    </source>
</evidence>
<feature type="region of interest" description="Disordered" evidence="1">
    <location>
        <begin position="155"/>
        <end position="180"/>
    </location>
</feature>
<feature type="region of interest" description="Disordered" evidence="1">
    <location>
        <begin position="1"/>
        <end position="21"/>
    </location>
</feature>
<protein>
    <recommendedName>
        <fullName evidence="2">RAP domain-containing protein</fullName>
    </recommendedName>
</protein>
<proteinExistence type="predicted"/>
<gene>
    <name evidence="3" type="ORF">DTER00134_LOCUS9692</name>
</gene>
<dbReference type="AlphaFoldDB" id="A0A7S3QVX0"/>
<feature type="compositionally biased region" description="Basic and acidic residues" evidence="1">
    <location>
        <begin position="345"/>
        <end position="355"/>
    </location>
</feature>